<evidence type="ECO:0000256" key="1">
    <source>
        <dbReference type="ARBA" id="ARBA00006432"/>
    </source>
</evidence>
<comment type="similarity">
    <text evidence="1">Belongs to the ATP-dependent AMP-binding enzyme family.</text>
</comment>
<gene>
    <name evidence="5" type="ORF">DVJ83_14680</name>
</gene>
<dbReference type="Gene3D" id="3.40.50.12780">
    <property type="entry name" value="N-terminal domain of ligase-like"/>
    <property type="match status" value="1"/>
</dbReference>
<evidence type="ECO:0000259" key="4">
    <source>
        <dbReference type="Pfam" id="PF13193"/>
    </source>
</evidence>
<dbReference type="Gene3D" id="3.30.300.30">
    <property type="match status" value="1"/>
</dbReference>
<dbReference type="RefSeq" id="WP_114673093.1">
    <property type="nucleotide sequence ID" value="NZ_CP031159.1"/>
</dbReference>
<reference evidence="5 6" key="1">
    <citation type="submission" date="2018-07" db="EMBL/GenBank/DDBJ databases">
        <title>Complete Genome and Methylome Analysis of Deinococcus wulumuqiensis NEB 479.</title>
        <authorList>
            <person name="Fomenkov A."/>
            <person name="Luyten Y."/>
            <person name="Vincze T."/>
            <person name="Anton B.P."/>
            <person name="Clark T."/>
            <person name="Roberts R.J."/>
            <person name="Morgan R.D."/>
        </authorList>
    </citation>
    <scope>NUCLEOTIDE SEQUENCE [LARGE SCALE GENOMIC DNA]</scope>
    <source>
        <strain evidence="5 6">NEB 479</strain>
        <plasmid evidence="6">Plasmid pdrda</plasmid>
    </source>
</reference>
<dbReference type="InterPro" id="IPR020845">
    <property type="entry name" value="AMP-binding_CS"/>
</dbReference>
<dbReference type="GO" id="GO:0031956">
    <property type="term" value="F:medium-chain fatty acid-CoA ligase activity"/>
    <property type="evidence" value="ECO:0007669"/>
    <property type="project" value="TreeGrafter"/>
</dbReference>
<evidence type="ECO:0000256" key="2">
    <source>
        <dbReference type="ARBA" id="ARBA00022598"/>
    </source>
</evidence>
<dbReference type="STRING" id="1288484.GCA_000348665_00538"/>
<dbReference type="GO" id="GO:0006631">
    <property type="term" value="P:fatty acid metabolic process"/>
    <property type="evidence" value="ECO:0007669"/>
    <property type="project" value="TreeGrafter"/>
</dbReference>
<keyword evidence="5" id="KW-0614">Plasmid</keyword>
<organism evidence="5 6">
    <name type="scientific">Deinococcus wulumuqiensis</name>
    <dbReference type="NCBI Taxonomy" id="980427"/>
    <lineage>
        <taxon>Bacteria</taxon>
        <taxon>Thermotogati</taxon>
        <taxon>Deinococcota</taxon>
        <taxon>Deinococci</taxon>
        <taxon>Deinococcales</taxon>
        <taxon>Deinococcaceae</taxon>
        <taxon>Deinococcus</taxon>
    </lineage>
</organism>
<dbReference type="SUPFAM" id="SSF56801">
    <property type="entry name" value="Acetyl-CoA synthetase-like"/>
    <property type="match status" value="1"/>
</dbReference>
<dbReference type="InterPro" id="IPR025110">
    <property type="entry name" value="AMP-bd_C"/>
</dbReference>
<dbReference type="EMBL" id="CP031159">
    <property type="protein sequence ID" value="AXH00410.1"/>
    <property type="molecule type" value="Genomic_DNA"/>
</dbReference>
<keyword evidence="2 5" id="KW-0436">Ligase</keyword>
<protein>
    <submittedName>
        <fullName evidence="5">Long-chain fatty acid--CoA ligase</fullName>
    </submittedName>
</protein>
<sequence length="562" mass="61247">MTDATAAPNSTDYPPVQGRYWPPGKPRSLTLPQTGVLHNLRVSAERYPEKVGLWFYGRELTYGDFYDQVGRLAGHLAAQGVKKGDRVGLWLQNSPAWAIGAFAAWRLGAVVVPLAPMLQPRELAFFLQDAGIRVAVVGGELYEKGKQAGLSHAIVANVMAGAVPQQAGVKLPDGLDVQPELQEGDVTLEQALRSAPAAAQDVEADDLAIIFYTSGTTGLPKGCAHTHSSVQANTFGASVWVNGTCEDVFLAALPYFHVTGFINSLMTAVAGGGKVVVMARWDRDAARELIRDHRVTVWTNTPAMLIDLMSSPNFQATDLKTLRSVTGGGASLPAAVGQRLLDTTGILFLEGYGLSETMAQSHSNPQGRQKLQCLGIPLFNVDSRIIDLETGAELPPGQVGEIVIHGPQVMREYWQRPKETEEAFTDIGGRRFFRTGDLGHMDEEGYFFFADRLKRMVNVSGLKVWPAEVENKLHGHPAIQEACVISVPDERSGERARALIVLRPGMQATPEELEAWAREQMANYKVPRDYQFVDSLPRSPTGKVAWRQLQEQARAALTGAQS</sequence>
<dbReference type="InterPro" id="IPR045851">
    <property type="entry name" value="AMP-bd_C_sf"/>
</dbReference>
<feature type="domain" description="AMP-binding enzyme C-terminal" evidence="4">
    <location>
        <begin position="468"/>
        <end position="543"/>
    </location>
</feature>
<dbReference type="PANTHER" id="PTHR43201:SF5">
    <property type="entry name" value="MEDIUM-CHAIN ACYL-COA LIGASE ACSF2, MITOCHONDRIAL"/>
    <property type="match status" value="1"/>
</dbReference>
<dbReference type="PROSITE" id="PS00455">
    <property type="entry name" value="AMP_BINDING"/>
    <property type="match status" value="1"/>
</dbReference>
<dbReference type="Pfam" id="PF00501">
    <property type="entry name" value="AMP-binding"/>
    <property type="match status" value="1"/>
</dbReference>
<evidence type="ECO:0000259" key="3">
    <source>
        <dbReference type="Pfam" id="PF00501"/>
    </source>
</evidence>
<dbReference type="Pfam" id="PF13193">
    <property type="entry name" value="AMP-binding_C"/>
    <property type="match status" value="1"/>
</dbReference>
<name>A0A345IL37_9DEIO</name>
<proteinExistence type="inferred from homology"/>
<dbReference type="PANTHER" id="PTHR43201">
    <property type="entry name" value="ACYL-COA SYNTHETASE"/>
    <property type="match status" value="1"/>
</dbReference>
<dbReference type="Proteomes" id="UP000253744">
    <property type="component" value="Plasmid pDrdA"/>
</dbReference>
<dbReference type="NCBIfam" id="NF006181">
    <property type="entry name" value="PRK08314.1"/>
    <property type="match status" value="1"/>
</dbReference>
<feature type="domain" description="AMP-dependent synthetase/ligase" evidence="3">
    <location>
        <begin position="41"/>
        <end position="414"/>
    </location>
</feature>
<evidence type="ECO:0000313" key="5">
    <source>
        <dbReference type="EMBL" id="AXH00410.1"/>
    </source>
</evidence>
<geneLocation type="plasmid" evidence="6">
    <name>pdrda</name>
</geneLocation>
<evidence type="ECO:0000313" key="6">
    <source>
        <dbReference type="Proteomes" id="UP000253744"/>
    </source>
</evidence>
<dbReference type="KEGG" id="dwu:DVJ83_14680"/>
<dbReference type="InterPro" id="IPR000873">
    <property type="entry name" value="AMP-dep_synth/lig_dom"/>
</dbReference>
<accession>A0A345IL37</accession>
<dbReference type="CDD" id="cd05935">
    <property type="entry name" value="LC_FACS_like"/>
    <property type="match status" value="1"/>
</dbReference>
<dbReference type="AlphaFoldDB" id="A0A345IL37"/>
<dbReference type="InterPro" id="IPR042099">
    <property type="entry name" value="ANL_N_sf"/>
</dbReference>